<dbReference type="PANTHER" id="PTHR33478">
    <property type="entry name" value="EXTRACELLULAR METALLOPROTEINASE MEP"/>
    <property type="match status" value="1"/>
</dbReference>
<evidence type="ECO:0000256" key="5">
    <source>
        <dbReference type="ARBA" id="ARBA00022833"/>
    </source>
</evidence>
<evidence type="ECO:0000256" key="6">
    <source>
        <dbReference type="ARBA" id="ARBA00023049"/>
    </source>
</evidence>
<keyword evidence="7" id="KW-0865">Zymogen</keyword>
<proteinExistence type="inferred from homology"/>
<dbReference type="GO" id="GO:0004222">
    <property type="term" value="F:metalloendopeptidase activity"/>
    <property type="evidence" value="ECO:0007669"/>
    <property type="project" value="InterPro"/>
</dbReference>
<feature type="signal peptide" evidence="7">
    <location>
        <begin position="1"/>
        <end position="19"/>
    </location>
</feature>
<dbReference type="PANTHER" id="PTHR33478:SF1">
    <property type="entry name" value="EXTRACELLULAR METALLOPROTEINASE MEP"/>
    <property type="match status" value="1"/>
</dbReference>
<dbReference type="InterPro" id="IPR050371">
    <property type="entry name" value="Fungal_virulence_M36"/>
</dbReference>
<comment type="similarity">
    <text evidence="7">Belongs to the peptidase M36 family.</text>
</comment>
<evidence type="ECO:0000313" key="10">
    <source>
        <dbReference type="Proteomes" id="UP001151582"/>
    </source>
</evidence>
<protein>
    <recommendedName>
        <fullName evidence="7">Extracellular metalloproteinase</fullName>
        <ecNumber evidence="7">3.4.24.-</ecNumber>
    </recommendedName>
    <alternativeName>
        <fullName evidence="7">Fungalysin</fullName>
    </alternativeName>
</protein>
<dbReference type="Pfam" id="PF02128">
    <property type="entry name" value="Peptidase_M36"/>
    <property type="match status" value="1"/>
</dbReference>
<dbReference type="OrthoDB" id="5596858at2759"/>
<sequence>MHAVGVLTFALASLGLCRSAQPLDAKTNPKFFVPELIHRVLVTNADLLKDSTSFQPSDQSETPVAKARAFALAQYSLGDQEVMVTNAYTTESTGITHVYLRQVVEGQEVANADMNVNVDAQGTFLSYGSAFLEMGPDWQSQYGLNQALADDQIGPTQAVSVILEALDMEPLNEFVGVVTPHGPNAFMMSAVPGSLKDTTEVFRAMLINDQGKLEPVWQVTLRTAHDWVVGHVSRSAGTLVAMMSWKSKAAYSVYGMGQFDPQLSDRKVVQGASDRVASPYGWHGNHRNQVFFNTRGNNVIAFNDTYTDDWT</sequence>
<evidence type="ECO:0000256" key="2">
    <source>
        <dbReference type="ARBA" id="ARBA00022670"/>
    </source>
</evidence>
<dbReference type="EC" id="3.4.24.-" evidence="7"/>
<evidence type="ECO:0000256" key="1">
    <source>
        <dbReference type="ARBA" id="ARBA00001947"/>
    </source>
</evidence>
<dbReference type="GO" id="GO:0006508">
    <property type="term" value="P:proteolysis"/>
    <property type="evidence" value="ECO:0007669"/>
    <property type="project" value="UniProtKB-KW"/>
</dbReference>
<dbReference type="AlphaFoldDB" id="A0A9W8E648"/>
<dbReference type="Gene3D" id="3.10.170.10">
    <property type="match status" value="1"/>
</dbReference>
<accession>A0A9W8E648</accession>
<dbReference type="Proteomes" id="UP001151582">
    <property type="component" value="Unassembled WGS sequence"/>
</dbReference>
<evidence type="ECO:0000256" key="4">
    <source>
        <dbReference type="ARBA" id="ARBA00022801"/>
    </source>
</evidence>
<keyword evidence="6 7" id="KW-0482">Metalloprotease</keyword>
<keyword evidence="3 7" id="KW-0479">Metal-binding</keyword>
<dbReference type="EMBL" id="JANBQB010001132">
    <property type="protein sequence ID" value="KAJ1972181.1"/>
    <property type="molecule type" value="Genomic_DNA"/>
</dbReference>
<evidence type="ECO:0000313" key="9">
    <source>
        <dbReference type="EMBL" id="KAJ1972181.1"/>
    </source>
</evidence>
<comment type="caution">
    <text evidence="9">The sequence shown here is derived from an EMBL/GenBank/DDBJ whole genome shotgun (WGS) entry which is preliminary data.</text>
</comment>
<keyword evidence="2 7" id="KW-0645">Protease</keyword>
<keyword evidence="7" id="KW-0964">Secreted</keyword>
<dbReference type="InterPro" id="IPR001842">
    <property type="entry name" value="Peptidase_M36"/>
</dbReference>
<comment type="cofactor">
    <cofactor evidence="1 7">
        <name>Zn(2+)</name>
        <dbReference type="ChEBI" id="CHEBI:29105"/>
    </cofactor>
</comment>
<name>A0A9W8E648_9FUNG</name>
<evidence type="ECO:0000256" key="7">
    <source>
        <dbReference type="RuleBase" id="RU364017"/>
    </source>
</evidence>
<comment type="subcellular location">
    <subcellularLocation>
        <location evidence="7">Secreted</location>
    </subcellularLocation>
</comment>
<organism evidence="9 10">
    <name type="scientific">Dimargaris verticillata</name>
    <dbReference type="NCBI Taxonomy" id="2761393"/>
    <lineage>
        <taxon>Eukaryota</taxon>
        <taxon>Fungi</taxon>
        <taxon>Fungi incertae sedis</taxon>
        <taxon>Zoopagomycota</taxon>
        <taxon>Kickxellomycotina</taxon>
        <taxon>Dimargaritomycetes</taxon>
        <taxon>Dimargaritales</taxon>
        <taxon>Dimargaritaceae</taxon>
        <taxon>Dimargaris</taxon>
    </lineage>
</organism>
<feature type="domain" description="FTP" evidence="8">
    <location>
        <begin position="84"/>
        <end position="131"/>
    </location>
</feature>
<dbReference type="GO" id="GO:0008270">
    <property type="term" value="F:zinc ion binding"/>
    <property type="evidence" value="ECO:0007669"/>
    <property type="project" value="InterPro"/>
</dbReference>
<evidence type="ECO:0000256" key="3">
    <source>
        <dbReference type="ARBA" id="ARBA00022723"/>
    </source>
</evidence>
<evidence type="ECO:0000259" key="8">
    <source>
        <dbReference type="Pfam" id="PF07504"/>
    </source>
</evidence>
<dbReference type="GO" id="GO:0005615">
    <property type="term" value="C:extracellular space"/>
    <property type="evidence" value="ECO:0007669"/>
    <property type="project" value="InterPro"/>
</dbReference>
<dbReference type="Pfam" id="PF07504">
    <property type="entry name" value="FTP"/>
    <property type="match status" value="1"/>
</dbReference>
<keyword evidence="5 7" id="KW-0862">Zinc</keyword>
<keyword evidence="4 7" id="KW-0378">Hydrolase</keyword>
<keyword evidence="10" id="KW-1185">Reference proteome</keyword>
<keyword evidence="7" id="KW-0732">Signal</keyword>
<reference evidence="9" key="1">
    <citation type="submission" date="2022-07" db="EMBL/GenBank/DDBJ databases">
        <title>Phylogenomic reconstructions and comparative analyses of Kickxellomycotina fungi.</title>
        <authorList>
            <person name="Reynolds N.K."/>
            <person name="Stajich J.E."/>
            <person name="Barry K."/>
            <person name="Grigoriev I.V."/>
            <person name="Crous P."/>
            <person name="Smith M.E."/>
        </authorList>
    </citation>
    <scope>NUCLEOTIDE SEQUENCE</scope>
    <source>
        <strain evidence="9">RSA 567</strain>
    </source>
</reference>
<gene>
    <name evidence="9" type="ORF">H4R34_005494</name>
</gene>
<dbReference type="InterPro" id="IPR011096">
    <property type="entry name" value="FTP_domain"/>
</dbReference>
<feature type="chain" id="PRO_5041019870" description="Extracellular metalloproteinase" evidence="7">
    <location>
        <begin position="20"/>
        <end position="311"/>
    </location>
</feature>